<dbReference type="Proteomes" id="UP000887226">
    <property type="component" value="Unassembled WGS sequence"/>
</dbReference>
<evidence type="ECO:0000256" key="2">
    <source>
        <dbReference type="PROSITE-ProRule" id="PRU00035"/>
    </source>
</evidence>
<accession>A0A9P8CE14</accession>
<dbReference type="AlphaFoldDB" id="A0A9P8CE14"/>
<dbReference type="GO" id="GO:0006355">
    <property type="term" value="P:regulation of DNA-templated transcription"/>
    <property type="evidence" value="ECO:0007669"/>
    <property type="project" value="TreeGrafter"/>
</dbReference>
<name>A0A9P8CE14_9HELO</name>
<dbReference type="InterPro" id="IPR001487">
    <property type="entry name" value="Bromodomain"/>
</dbReference>
<evidence type="ECO:0000256" key="1">
    <source>
        <dbReference type="ARBA" id="ARBA00023117"/>
    </source>
</evidence>
<evidence type="ECO:0000313" key="7">
    <source>
        <dbReference type="Proteomes" id="UP000887226"/>
    </source>
</evidence>
<dbReference type="PRINTS" id="PR00503">
    <property type="entry name" value="BROMODOMAIN"/>
</dbReference>
<evidence type="ECO:0000256" key="3">
    <source>
        <dbReference type="SAM" id="MobiDB-lite"/>
    </source>
</evidence>
<evidence type="ECO:0000259" key="5">
    <source>
        <dbReference type="PROSITE" id="PS50097"/>
    </source>
</evidence>
<dbReference type="PROSITE" id="PS50014">
    <property type="entry name" value="BROMODOMAIN_2"/>
    <property type="match status" value="1"/>
</dbReference>
<comment type="caution">
    <text evidence="6">The sequence shown here is derived from an EMBL/GenBank/DDBJ whole genome shotgun (WGS) entry which is preliminary data.</text>
</comment>
<dbReference type="InterPro" id="IPR050935">
    <property type="entry name" value="Bromo_chromatin_reader"/>
</dbReference>
<dbReference type="PROSITE" id="PS50097">
    <property type="entry name" value="BTB"/>
    <property type="match status" value="1"/>
</dbReference>
<dbReference type="GO" id="GO:0005634">
    <property type="term" value="C:nucleus"/>
    <property type="evidence" value="ECO:0007669"/>
    <property type="project" value="TreeGrafter"/>
</dbReference>
<evidence type="ECO:0000259" key="4">
    <source>
        <dbReference type="PROSITE" id="PS50014"/>
    </source>
</evidence>
<dbReference type="InterPro" id="IPR036427">
    <property type="entry name" value="Bromodomain-like_sf"/>
</dbReference>
<reference evidence="6" key="1">
    <citation type="journal article" date="2021" name="IMA Fungus">
        <title>Genomic characterization of three marine fungi, including Emericellopsis atlantica sp. nov. with signatures of a generalist lifestyle and marine biomass degradation.</title>
        <authorList>
            <person name="Hagestad O.C."/>
            <person name="Hou L."/>
            <person name="Andersen J.H."/>
            <person name="Hansen E.H."/>
            <person name="Altermark B."/>
            <person name="Li C."/>
            <person name="Kuhnert E."/>
            <person name="Cox R.J."/>
            <person name="Crous P.W."/>
            <person name="Spatafora J.W."/>
            <person name="Lail K."/>
            <person name="Amirebrahimi M."/>
            <person name="Lipzen A."/>
            <person name="Pangilinan J."/>
            <person name="Andreopoulos W."/>
            <person name="Hayes R.D."/>
            <person name="Ng V."/>
            <person name="Grigoriev I.V."/>
            <person name="Jackson S.A."/>
            <person name="Sutton T.D.S."/>
            <person name="Dobson A.D.W."/>
            <person name="Rama T."/>
        </authorList>
    </citation>
    <scope>NUCLEOTIDE SEQUENCE</scope>
    <source>
        <strain evidence="6">TRa3180A</strain>
    </source>
</reference>
<dbReference type="InterPro" id="IPR000210">
    <property type="entry name" value="BTB/POZ_dom"/>
</dbReference>
<organism evidence="6 7">
    <name type="scientific">Calycina marina</name>
    <dbReference type="NCBI Taxonomy" id="1763456"/>
    <lineage>
        <taxon>Eukaryota</taxon>
        <taxon>Fungi</taxon>
        <taxon>Dikarya</taxon>
        <taxon>Ascomycota</taxon>
        <taxon>Pezizomycotina</taxon>
        <taxon>Leotiomycetes</taxon>
        <taxon>Helotiales</taxon>
        <taxon>Pezizellaceae</taxon>
        <taxon>Calycina</taxon>
    </lineage>
</organism>
<protein>
    <submittedName>
        <fullName evidence="6">Uncharacterized protein</fullName>
    </submittedName>
</protein>
<keyword evidence="7" id="KW-1185">Reference proteome</keyword>
<feature type="domain" description="Bromo" evidence="4">
    <location>
        <begin position="305"/>
        <end position="377"/>
    </location>
</feature>
<dbReference type="OrthoDB" id="21449at2759"/>
<dbReference type="Gene3D" id="1.20.920.10">
    <property type="entry name" value="Bromodomain-like"/>
    <property type="match status" value="1"/>
</dbReference>
<dbReference type="EMBL" id="MU254148">
    <property type="protein sequence ID" value="KAG9241846.1"/>
    <property type="molecule type" value="Genomic_DNA"/>
</dbReference>
<dbReference type="PANTHER" id="PTHR22880:SF225">
    <property type="entry name" value="BROMODOMAIN-CONTAINING PROTEIN BET-1-RELATED"/>
    <property type="match status" value="1"/>
</dbReference>
<dbReference type="Gene3D" id="3.30.710.10">
    <property type="entry name" value="Potassium Channel Kv1.1, Chain A"/>
    <property type="match status" value="1"/>
</dbReference>
<dbReference type="SUPFAM" id="SSF54695">
    <property type="entry name" value="POZ domain"/>
    <property type="match status" value="1"/>
</dbReference>
<dbReference type="GO" id="GO:0006338">
    <property type="term" value="P:chromatin remodeling"/>
    <property type="evidence" value="ECO:0007669"/>
    <property type="project" value="TreeGrafter"/>
</dbReference>
<dbReference type="Pfam" id="PF00439">
    <property type="entry name" value="Bromodomain"/>
    <property type="match status" value="1"/>
</dbReference>
<proteinExistence type="predicted"/>
<gene>
    <name evidence="6" type="ORF">BJ878DRAFT_206230</name>
</gene>
<feature type="region of interest" description="Disordered" evidence="3">
    <location>
        <begin position="258"/>
        <end position="284"/>
    </location>
</feature>
<dbReference type="SMART" id="SM00297">
    <property type="entry name" value="BROMO"/>
    <property type="match status" value="1"/>
</dbReference>
<dbReference type="PANTHER" id="PTHR22880">
    <property type="entry name" value="FALZ-RELATED BROMODOMAIN-CONTAINING PROTEINS"/>
    <property type="match status" value="1"/>
</dbReference>
<evidence type="ECO:0000313" key="6">
    <source>
        <dbReference type="EMBL" id="KAG9241846.1"/>
    </source>
</evidence>
<keyword evidence="1 2" id="KW-0103">Bromodomain</keyword>
<dbReference type="InterPro" id="IPR011333">
    <property type="entry name" value="SKP1/BTB/POZ_sf"/>
</dbReference>
<sequence length="414" mass="47606">MASLHHKGVDLTGDVGNESLPISWHEPHPAFVILLVGEQEIPYGIQKDLLCAKSPHYREYFASLEGQIEYIVRLPKTDPAAFGCLQNYLFTGRVYADASAPDYSTLLGVWKLATELRMHDAQVAVLDAMADRRLQTSCIPGRELLVQVWEQTGENSGLRLMLTSWAAEHMRSLPPIPACERNEFARKLPNEILQDLVVIMSELPEFPAHGASFQRAPNQAKHILHNTEVANRPIKRARIPDSNPAPSVEIEKKLIKKASHKAEPVRRKSIPVAQGPPSKPSHWTDSTDIEYCKDLINRMIRGPGYWTRLVGPFRRPVDPDAEKIPNYLDVIKNPMDLTTISERLHSGKYQNGRDFEKDVRQIFENCYEYWRKEDTIWKQCQDFEKYFNTQWGERYRWTPGSKYHRMAVKHEVID</sequence>
<feature type="domain" description="BTB" evidence="5">
    <location>
        <begin position="30"/>
        <end position="98"/>
    </location>
</feature>
<dbReference type="SUPFAM" id="SSF47370">
    <property type="entry name" value="Bromodomain"/>
    <property type="match status" value="1"/>
</dbReference>
<dbReference type="GO" id="GO:0000785">
    <property type="term" value="C:chromatin"/>
    <property type="evidence" value="ECO:0007669"/>
    <property type="project" value="TreeGrafter"/>
</dbReference>